<evidence type="ECO:0000259" key="8">
    <source>
        <dbReference type="Pfam" id="PF13839"/>
    </source>
</evidence>
<protein>
    <recommendedName>
        <fullName evidence="12">Trichome birefringence-like N-terminal domain-containing protein</fullName>
    </recommendedName>
</protein>
<dbReference type="InterPro" id="IPR025846">
    <property type="entry name" value="TBL_N"/>
</dbReference>
<comment type="similarity">
    <text evidence="2">Belongs to the PC-esterase family. TBL subfamily.</text>
</comment>
<keyword evidence="5 7" id="KW-1133">Transmembrane helix</keyword>
<name>A0AAV0CGW8_9ASTE</name>
<comment type="subcellular location">
    <subcellularLocation>
        <location evidence="1">Membrane</location>
        <topology evidence="1">Single-pass membrane protein</topology>
    </subcellularLocation>
</comment>
<dbReference type="GO" id="GO:0005794">
    <property type="term" value="C:Golgi apparatus"/>
    <property type="evidence" value="ECO:0007669"/>
    <property type="project" value="TreeGrafter"/>
</dbReference>
<evidence type="ECO:0000256" key="3">
    <source>
        <dbReference type="ARBA" id="ARBA00022692"/>
    </source>
</evidence>
<evidence type="ECO:0000256" key="1">
    <source>
        <dbReference type="ARBA" id="ARBA00004167"/>
    </source>
</evidence>
<evidence type="ECO:0008006" key="12">
    <source>
        <dbReference type="Google" id="ProtNLM"/>
    </source>
</evidence>
<reference evidence="10" key="1">
    <citation type="submission" date="2022-07" db="EMBL/GenBank/DDBJ databases">
        <authorList>
            <person name="Macas J."/>
            <person name="Novak P."/>
            <person name="Neumann P."/>
        </authorList>
    </citation>
    <scope>NUCLEOTIDE SEQUENCE</scope>
</reference>
<sequence>MKSYYIEVYSVHSRLRKGKMSKGVRNIAIIIFMVLFFAYLFSRSLSPYYWMIKERSYAGNQLEVHVCNNNGSGDGIKKITESNKNCNWFKGTWVFDDSYPLYDSMSCPFIRDTFHCVKFGRPNQQYLKYRWQPYDCDLPKFDGEDFLRRMKGKKIMYVGDSLSLNNFESLICLIHGAIPGIKYKQKATPLNFTVTFQEYEVQVILFHSNFLVDIEEEQIGRVVKMKSLKSGEIWKQMDVLIFNSWLWWTRTGRQQPWDYIEKLDGEIVKDMNRISAFEMVMRSWAQWVDKEIDPNKTKVFYQGESASPYHYRGNYWGKSADTNCKSEFIPLNETMIFTTPSQCTNITKNILSQMSKPVYLLDIEILSRFRVDGHVSGYNGYNGTDCAHWCLAGVPDTWNSILYAALLQDNNN</sequence>
<dbReference type="EMBL" id="CAMAPF010000028">
    <property type="protein sequence ID" value="CAH9075044.1"/>
    <property type="molecule type" value="Genomic_DNA"/>
</dbReference>
<accession>A0AAV0CGW8</accession>
<keyword evidence="6 7" id="KW-0472">Membrane</keyword>
<feature type="domain" description="Trichome birefringence-like C-terminal" evidence="8">
    <location>
        <begin position="138"/>
        <end position="404"/>
    </location>
</feature>
<evidence type="ECO:0000313" key="11">
    <source>
        <dbReference type="Proteomes" id="UP001152523"/>
    </source>
</evidence>
<dbReference type="InterPro" id="IPR026057">
    <property type="entry name" value="TBL_C"/>
</dbReference>
<feature type="domain" description="Trichome birefringence-like N-terminal" evidence="9">
    <location>
        <begin position="84"/>
        <end position="137"/>
    </location>
</feature>
<evidence type="ECO:0000256" key="7">
    <source>
        <dbReference type="SAM" id="Phobius"/>
    </source>
</evidence>
<organism evidence="10 11">
    <name type="scientific">Cuscuta epithymum</name>
    <dbReference type="NCBI Taxonomy" id="186058"/>
    <lineage>
        <taxon>Eukaryota</taxon>
        <taxon>Viridiplantae</taxon>
        <taxon>Streptophyta</taxon>
        <taxon>Embryophyta</taxon>
        <taxon>Tracheophyta</taxon>
        <taxon>Spermatophyta</taxon>
        <taxon>Magnoliopsida</taxon>
        <taxon>eudicotyledons</taxon>
        <taxon>Gunneridae</taxon>
        <taxon>Pentapetalae</taxon>
        <taxon>asterids</taxon>
        <taxon>lamiids</taxon>
        <taxon>Solanales</taxon>
        <taxon>Convolvulaceae</taxon>
        <taxon>Cuscuteae</taxon>
        <taxon>Cuscuta</taxon>
        <taxon>Cuscuta subgen. Cuscuta</taxon>
    </lineage>
</organism>
<dbReference type="InterPro" id="IPR029962">
    <property type="entry name" value="TBL"/>
</dbReference>
<evidence type="ECO:0000256" key="4">
    <source>
        <dbReference type="ARBA" id="ARBA00022968"/>
    </source>
</evidence>
<evidence type="ECO:0000259" key="9">
    <source>
        <dbReference type="Pfam" id="PF14416"/>
    </source>
</evidence>
<keyword evidence="3 7" id="KW-0812">Transmembrane</keyword>
<keyword evidence="11" id="KW-1185">Reference proteome</keyword>
<dbReference type="PANTHER" id="PTHR32285:SF36">
    <property type="entry name" value="PROTEIN TRICHOME BIREFRINGENCE-LIKE 38"/>
    <property type="match status" value="1"/>
</dbReference>
<comment type="caution">
    <text evidence="10">The sequence shown here is derived from an EMBL/GenBank/DDBJ whole genome shotgun (WGS) entry which is preliminary data.</text>
</comment>
<gene>
    <name evidence="10" type="ORF">CEPIT_LOCUS5208</name>
</gene>
<dbReference type="Proteomes" id="UP001152523">
    <property type="component" value="Unassembled WGS sequence"/>
</dbReference>
<keyword evidence="4" id="KW-0735">Signal-anchor</keyword>
<feature type="transmembrane region" description="Helical" evidence="7">
    <location>
        <begin position="23"/>
        <end position="41"/>
    </location>
</feature>
<evidence type="ECO:0000256" key="6">
    <source>
        <dbReference type="ARBA" id="ARBA00023136"/>
    </source>
</evidence>
<evidence type="ECO:0000313" key="10">
    <source>
        <dbReference type="EMBL" id="CAH9075044.1"/>
    </source>
</evidence>
<evidence type="ECO:0000256" key="5">
    <source>
        <dbReference type="ARBA" id="ARBA00022989"/>
    </source>
</evidence>
<dbReference type="GO" id="GO:0016413">
    <property type="term" value="F:O-acetyltransferase activity"/>
    <property type="evidence" value="ECO:0007669"/>
    <property type="project" value="InterPro"/>
</dbReference>
<evidence type="ECO:0000256" key="2">
    <source>
        <dbReference type="ARBA" id="ARBA00007727"/>
    </source>
</evidence>
<dbReference type="Pfam" id="PF14416">
    <property type="entry name" value="PMR5N"/>
    <property type="match status" value="1"/>
</dbReference>
<dbReference type="AlphaFoldDB" id="A0AAV0CGW8"/>
<dbReference type="PANTHER" id="PTHR32285">
    <property type="entry name" value="PROTEIN TRICHOME BIREFRINGENCE-LIKE 9-RELATED"/>
    <property type="match status" value="1"/>
</dbReference>
<dbReference type="Pfam" id="PF13839">
    <property type="entry name" value="PC-Esterase"/>
    <property type="match status" value="1"/>
</dbReference>
<proteinExistence type="inferred from homology"/>
<dbReference type="GO" id="GO:0016020">
    <property type="term" value="C:membrane"/>
    <property type="evidence" value="ECO:0007669"/>
    <property type="project" value="UniProtKB-SubCell"/>
</dbReference>